<evidence type="ECO:0000313" key="2">
    <source>
        <dbReference type="EMBL" id="VDM19470.1"/>
    </source>
</evidence>
<dbReference type="EMBL" id="UYWW01012189">
    <property type="protein sequence ID" value="VDM19470.1"/>
    <property type="molecule type" value="Genomic_DNA"/>
</dbReference>
<evidence type="ECO:0000256" key="1">
    <source>
        <dbReference type="SAM" id="Phobius"/>
    </source>
</evidence>
<organism evidence="2 3">
    <name type="scientific">Wuchereria bancrofti</name>
    <dbReference type="NCBI Taxonomy" id="6293"/>
    <lineage>
        <taxon>Eukaryota</taxon>
        <taxon>Metazoa</taxon>
        <taxon>Ecdysozoa</taxon>
        <taxon>Nematoda</taxon>
        <taxon>Chromadorea</taxon>
        <taxon>Rhabditida</taxon>
        <taxon>Spirurina</taxon>
        <taxon>Spiruromorpha</taxon>
        <taxon>Filarioidea</taxon>
        <taxon>Onchocercidae</taxon>
        <taxon>Wuchereria</taxon>
    </lineage>
</organism>
<name>A0A3P7E9P9_WUCBA</name>
<feature type="transmembrane region" description="Helical" evidence="1">
    <location>
        <begin position="64"/>
        <end position="93"/>
    </location>
</feature>
<protein>
    <submittedName>
        <fullName evidence="2">Uncharacterized protein</fullName>
    </submittedName>
</protein>
<sequence length="225" mass="26423">MRNGKSRKPAISSVNDIHPELLKILYNLPPDFEVQVKMQRKKVVSKENIETFQTRNFKNFVYDLSVFLVVYMITGSEGGLLCNIICFIYPTVVSIQEKTLLPFSIVEKKLMDRAFSLLLYLLVFASFTFSDFYAERMRFFPFYWIIKVMWLNNPSRAYWKNWGGQSVTYFDSERYLNMMGIYFDDNAVMFYNASSAFIYICHKLKEKVILPALQKFAKKLTGEAP</sequence>
<dbReference type="OrthoDB" id="5867546at2759"/>
<dbReference type="InParanoid" id="A0A3P7E9P9"/>
<dbReference type="Proteomes" id="UP000270924">
    <property type="component" value="Unassembled WGS sequence"/>
</dbReference>
<reference evidence="2 3" key="1">
    <citation type="submission" date="2018-11" db="EMBL/GenBank/DDBJ databases">
        <authorList>
            <consortium name="Pathogen Informatics"/>
        </authorList>
    </citation>
    <scope>NUCLEOTIDE SEQUENCE [LARGE SCALE GENOMIC DNA]</scope>
</reference>
<feature type="transmembrane region" description="Helical" evidence="1">
    <location>
        <begin position="113"/>
        <end position="134"/>
    </location>
</feature>
<evidence type="ECO:0000313" key="3">
    <source>
        <dbReference type="Proteomes" id="UP000270924"/>
    </source>
</evidence>
<gene>
    <name evidence="2" type="ORF">WBA_LOCUS10582</name>
</gene>
<keyword evidence="1" id="KW-0472">Membrane</keyword>
<keyword evidence="1" id="KW-1133">Transmembrane helix</keyword>
<accession>A0A3P7E9P9</accession>
<dbReference type="AlphaFoldDB" id="A0A3P7E9P9"/>
<proteinExistence type="predicted"/>
<keyword evidence="1" id="KW-0812">Transmembrane</keyword>
<keyword evidence="3" id="KW-1185">Reference proteome</keyword>